<evidence type="ECO:0000256" key="1">
    <source>
        <dbReference type="ARBA" id="ARBA00001968"/>
    </source>
</evidence>
<comment type="catalytic activity">
    <reaction evidence="6">
        <text>ATP + (deoxyribonucleotide)n-3'-hydroxyl + 5'-phospho-(deoxyribonucleotide)m = (deoxyribonucleotide)n+m + AMP + diphosphate.</text>
        <dbReference type="EC" id="6.5.1.1"/>
    </reaction>
</comment>
<dbReference type="PANTHER" id="PTHR47810:SF1">
    <property type="entry name" value="DNA LIGASE B"/>
    <property type="match status" value="1"/>
</dbReference>
<dbReference type="CDD" id="cd08041">
    <property type="entry name" value="OBF_kDNA_ligase_like"/>
    <property type="match status" value="1"/>
</dbReference>
<evidence type="ECO:0000259" key="7">
    <source>
        <dbReference type="PROSITE" id="PS50160"/>
    </source>
</evidence>
<evidence type="ECO:0000256" key="2">
    <source>
        <dbReference type="ARBA" id="ARBA00022598"/>
    </source>
</evidence>
<dbReference type="EMBL" id="JAUZEE010000001">
    <property type="protein sequence ID" value="MDP4299155.1"/>
    <property type="molecule type" value="Genomic_DNA"/>
</dbReference>
<organism evidence="8 9">
    <name type="scientific">Leptothrix discophora</name>
    <dbReference type="NCBI Taxonomy" id="89"/>
    <lineage>
        <taxon>Bacteria</taxon>
        <taxon>Pseudomonadati</taxon>
        <taxon>Pseudomonadota</taxon>
        <taxon>Betaproteobacteria</taxon>
        <taxon>Burkholderiales</taxon>
        <taxon>Sphaerotilaceae</taxon>
        <taxon>Leptothrix</taxon>
    </lineage>
</organism>
<evidence type="ECO:0000256" key="5">
    <source>
        <dbReference type="ARBA" id="ARBA00023204"/>
    </source>
</evidence>
<dbReference type="InterPro" id="IPR012340">
    <property type="entry name" value="NA-bd_OB-fold"/>
</dbReference>
<comment type="cofactor">
    <cofactor evidence="1">
        <name>a divalent metal cation</name>
        <dbReference type="ChEBI" id="CHEBI:60240"/>
    </cofactor>
</comment>
<reference evidence="8 9" key="1">
    <citation type="submission" date="2023-08" db="EMBL/GenBank/DDBJ databases">
        <authorList>
            <person name="Roldan D.M."/>
            <person name="Menes R.J."/>
        </authorList>
    </citation>
    <scope>NUCLEOTIDE SEQUENCE [LARGE SCALE GENOMIC DNA]</scope>
    <source>
        <strain evidence="8 9">CCM 2812</strain>
    </source>
</reference>
<keyword evidence="3" id="KW-0235">DNA replication</keyword>
<evidence type="ECO:0000313" key="9">
    <source>
        <dbReference type="Proteomes" id="UP001235760"/>
    </source>
</evidence>
<proteinExistence type="predicted"/>
<evidence type="ECO:0000256" key="4">
    <source>
        <dbReference type="ARBA" id="ARBA00022763"/>
    </source>
</evidence>
<dbReference type="SUPFAM" id="SSF50249">
    <property type="entry name" value="Nucleic acid-binding proteins"/>
    <property type="match status" value="1"/>
</dbReference>
<accession>A0ABT9FY47</accession>
<dbReference type="Pfam" id="PF14743">
    <property type="entry name" value="DNA_ligase_OB_2"/>
    <property type="match status" value="1"/>
</dbReference>
<evidence type="ECO:0000256" key="3">
    <source>
        <dbReference type="ARBA" id="ARBA00022705"/>
    </source>
</evidence>
<name>A0ABT9FY47_LEPDI</name>
<dbReference type="CDD" id="cd07896">
    <property type="entry name" value="Adenylation_kDNA_ligase_like"/>
    <property type="match status" value="1"/>
</dbReference>
<dbReference type="Gene3D" id="3.30.1490.70">
    <property type="match status" value="1"/>
</dbReference>
<evidence type="ECO:0000313" key="8">
    <source>
        <dbReference type="EMBL" id="MDP4299155.1"/>
    </source>
</evidence>
<keyword evidence="5" id="KW-0234">DNA repair</keyword>
<keyword evidence="9" id="KW-1185">Reference proteome</keyword>
<dbReference type="SUPFAM" id="SSF56091">
    <property type="entry name" value="DNA ligase/mRNA capping enzyme, catalytic domain"/>
    <property type="match status" value="1"/>
</dbReference>
<dbReference type="InterPro" id="IPR050326">
    <property type="entry name" value="NAD_dep_DNA_ligaseB"/>
</dbReference>
<sequence>MPQHPTCPSRSSWLDASEMSSPQAPRRRWLIRSAVLALSGWWHEPGAAGPSGRSATSAVGDIPIELARDLGPEAVATVDLSRYLVSEKLDGVRAIWTGRRWLTRSGREIPAPPRWLASLPAGEPLDGELWLGRGRFEAVSGLLHRLDATDDPLWSTLRYAVFDLPGATGTFAQRQLRLKALLADRPAVGDVRIEAIEQRRVASPEALRRWLDEVVAQDGEGLVLHATDAAFRPGRSAGAGTDAAGHLLKLKPLSDAEAVVIGHLPGKGRHLGRVGALQVRDAQGRRFAVGSGLSDAQRESPPAIGQRISYRHRGVTRHGLPRFATFWRVLAED</sequence>
<dbReference type="RefSeq" id="WP_305747721.1">
    <property type="nucleotide sequence ID" value="NZ_JAUZEE010000001.1"/>
</dbReference>
<keyword evidence="2 8" id="KW-0436">Ligase</keyword>
<dbReference type="NCBIfam" id="NF006592">
    <property type="entry name" value="PRK09125.1"/>
    <property type="match status" value="1"/>
</dbReference>
<keyword evidence="4" id="KW-0227">DNA damage</keyword>
<evidence type="ECO:0000256" key="6">
    <source>
        <dbReference type="ARBA" id="ARBA00034003"/>
    </source>
</evidence>
<comment type="caution">
    <text evidence="8">The sequence shown here is derived from an EMBL/GenBank/DDBJ whole genome shotgun (WGS) entry which is preliminary data.</text>
</comment>
<dbReference type="PROSITE" id="PS50160">
    <property type="entry name" value="DNA_LIGASE_A3"/>
    <property type="match status" value="1"/>
</dbReference>
<dbReference type="Gene3D" id="2.40.50.140">
    <property type="entry name" value="Nucleic acid-binding proteins"/>
    <property type="match status" value="1"/>
</dbReference>
<dbReference type="InterPro" id="IPR012310">
    <property type="entry name" value="DNA_ligase_ATP-dep_cent"/>
</dbReference>
<gene>
    <name evidence="8" type="ORF">Q8X39_00770</name>
</gene>
<feature type="domain" description="ATP-dependent DNA ligase family profile" evidence="7">
    <location>
        <begin position="170"/>
        <end position="277"/>
    </location>
</feature>
<dbReference type="PANTHER" id="PTHR47810">
    <property type="entry name" value="DNA LIGASE"/>
    <property type="match status" value="1"/>
</dbReference>
<protein>
    <submittedName>
        <fullName evidence="8">DNA ligase</fullName>
        <ecNumber evidence="8">6.5.1.1</ecNumber>
    </submittedName>
</protein>
<dbReference type="GO" id="GO:0003910">
    <property type="term" value="F:DNA ligase (ATP) activity"/>
    <property type="evidence" value="ECO:0007669"/>
    <property type="project" value="UniProtKB-EC"/>
</dbReference>
<dbReference type="InterPro" id="IPR029319">
    <property type="entry name" value="DNA_ligase_OB"/>
</dbReference>
<dbReference type="EC" id="6.5.1.1" evidence="8"/>
<dbReference type="Proteomes" id="UP001235760">
    <property type="component" value="Unassembled WGS sequence"/>
</dbReference>
<dbReference type="Gene3D" id="3.30.470.30">
    <property type="entry name" value="DNA ligase/mRNA capping enzyme"/>
    <property type="match status" value="1"/>
</dbReference>